<keyword evidence="2" id="KW-1185">Reference proteome</keyword>
<sequence length="329" mass="38175">MLLSDVLTAYGIEADNVYMIQEDLVLERSGEFYLLRKAPESQEMREAQVMAAKGAERAGVLNVAQLQTTIAGADAAWVDGRYSWMFKFPEQSFRNAHVPLSEASDLAKVHENGRLNMSEHLSVGWRQWPVYWLHRLQQLERWYQQIQSQPGSSALDQQFMQTFPYYLGRTETAVQLIDECMKQSPDQAFNLTLTHKSYTIDTWRMVDTIRPPAKLPADFIFDHRTRDIGERLRSCCRTDTVKEGLNFLYSYHKQLPLTSVEGAAVTARLLFPLQFFEVVEDFYENETAEADEFYRQELQALWLDEQSYMRSLSEITKALAPHLRGSWFV</sequence>
<protein>
    <submittedName>
        <fullName evidence="1">Spore coat protein YutH</fullName>
    </submittedName>
</protein>
<dbReference type="Gene3D" id="3.90.1200.10">
    <property type="match status" value="1"/>
</dbReference>
<keyword evidence="1" id="KW-0167">Capsid protein</keyword>
<accession>A0A2P8HE22</accession>
<organism evidence="1 2">
    <name type="scientific">Salsuginibacillus halophilus</name>
    <dbReference type="NCBI Taxonomy" id="517424"/>
    <lineage>
        <taxon>Bacteria</taxon>
        <taxon>Bacillati</taxon>
        <taxon>Bacillota</taxon>
        <taxon>Bacilli</taxon>
        <taxon>Bacillales</taxon>
        <taxon>Bacillaceae</taxon>
        <taxon>Salsuginibacillus</taxon>
    </lineage>
</organism>
<dbReference type="InterPro" id="IPR011009">
    <property type="entry name" value="Kinase-like_dom_sf"/>
</dbReference>
<evidence type="ECO:0000313" key="1">
    <source>
        <dbReference type="EMBL" id="PSL44452.1"/>
    </source>
</evidence>
<reference evidence="1 2" key="1">
    <citation type="submission" date="2018-03" db="EMBL/GenBank/DDBJ databases">
        <title>Genomic Encyclopedia of Type Strains, Phase III (KMG-III): the genomes of soil and plant-associated and newly described type strains.</title>
        <authorList>
            <person name="Whitman W."/>
        </authorList>
    </citation>
    <scope>NUCLEOTIDE SEQUENCE [LARGE SCALE GENOMIC DNA]</scope>
    <source>
        <strain evidence="1 2">CGMCC 1.07653</strain>
    </source>
</reference>
<keyword evidence="1" id="KW-0946">Virion</keyword>
<proteinExistence type="predicted"/>
<dbReference type="PANTHER" id="PTHR39179:SF2">
    <property type="entry name" value="ENDOSPORE COAT-ASSOCIATED PROTEIN YUTH"/>
    <property type="match status" value="1"/>
</dbReference>
<name>A0A2P8HE22_9BACI</name>
<dbReference type="AlphaFoldDB" id="A0A2P8HE22"/>
<dbReference type="EMBL" id="PYAV01000008">
    <property type="protein sequence ID" value="PSL44452.1"/>
    <property type="molecule type" value="Genomic_DNA"/>
</dbReference>
<comment type="caution">
    <text evidence="1">The sequence shown here is derived from an EMBL/GenBank/DDBJ whole genome shotgun (WGS) entry which is preliminary data.</text>
</comment>
<dbReference type="Proteomes" id="UP000242310">
    <property type="component" value="Unassembled WGS sequence"/>
</dbReference>
<evidence type="ECO:0000313" key="2">
    <source>
        <dbReference type="Proteomes" id="UP000242310"/>
    </source>
</evidence>
<dbReference type="RefSeq" id="WP_106588928.1">
    <property type="nucleotide sequence ID" value="NZ_PYAV01000008.1"/>
</dbReference>
<dbReference type="GO" id="GO:0042601">
    <property type="term" value="C:endospore-forming forespore"/>
    <property type="evidence" value="ECO:0007669"/>
    <property type="project" value="TreeGrafter"/>
</dbReference>
<gene>
    <name evidence="1" type="ORF">B0H94_10863</name>
</gene>
<dbReference type="SUPFAM" id="SSF56112">
    <property type="entry name" value="Protein kinase-like (PK-like)"/>
    <property type="match status" value="1"/>
</dbReference>
<dbReference type="PANTHER" id="PTHR39179">
    <property type="entry name" value="SPORE COAT PROTEIN I"/>
    <property type="match status" value="1"/>
</dbReference>
<dbReference type="OrthoDB" id="2986702at2"/>
<dbReference type="InterPro" id="IPR047175">
    <property type="entry name" value="CotS-like"/>
</dbReference>